<keyword evidence="4" id="KW-1003">Cell membrane</keyword>
<evidence type="ECO:0000313" key="14">
    <source>
        <dbReference type="Proteomes" id="UP000245959"/>
    </source>
</evidence>
<feature type="transmembrane region" description="Helical" evidence="11">
    <location>
        <begin position="482"/>
        <end position="501"/>
    </location>
</feature>
<feature type="transmembrane region" description="Helical" evidence="11">
    <location>
        <begin position="764"/>
        <end position="787"/>
    </location>
</feature>
<feature type="transmembrane region" description="Helical" evidence="11">
    <location>
        <begin position="733"/>
        <end position="758"/>
    </location>
</feature>
<dbReference type="GO" id="GO:0006814">
    <property type="term" value="P:sodium ion transport"/>
    <property type="evidence" value="ECO:0007669"/>
    <property type="project" value="UniProtKB-KW"/>
</dbReference>
<dbReference type="Gene3D" id="1.20.1730.10">
    <property type="entry name" value="Sodium/glucose cotransporter"/>
    <property type="match status" value="1"/>
</dbReference>
<dbReference type="Pfam" id="PF00474">
    <property type="entry name" value="SSF"/>
    <property type="match status" value="1"/>
</dbReference>
<feature type="transmembrane region" description="Helical" evidence="11">
    <location>
        <begin position="507"/>
        <end position="534"/>
    </location>
</feature>
<dbReference type="InterPro" id="IPR051163">
    <property type="entry name" value="Sodium:Solute_Symporter_SSF"/>
</dbReference>
<evidence type="ECO:0000256" key="5">
    <source>
        <dbReference type="ARBA" id="ARBA00022692"/>
    </source>
</evidence>
<feature type="transmembrane region" description="Helical" evidence="11">
    <location>
        <begin position="370"/>
        <end position="388"/>
    </location>
</feature>
<feature type="signal peptide" evidence="12">
    <location>
        <begin position="1"/>
        <end position="22"/>
    </location>
</feature>
<keyword evidence="14" id="KW-1185">Reference proteome</keyword>
<dbReference type="EMBL" id="QEKH01000001">
    <property type="protein sequence ID" value="PVY45897.1"/>
    <property type="molecule type" value="Genomic_DNA"/>
</dbReference>
<feature type="transmembrane region" description="Helical" evidence="11">
    <location>
        <begin position="438"/>
        <end position="462"/>
    </location>
</feature>
<evidence type="ECO:0000256" key="9">
    <source>
        <dbReference type="ARBA" id="ARBA00023136"/>
    </source>
</evidence>
<evidence type="ECO:0000256" key="3">
    <source>
        <dbReference type="ARBA" id="ARBA00022448"/>
    </source>
</evidence>
<evidence type="ECO:0000256" key="6">
    <source>
        <dbReference type="ARBA" id="ARBA00022989"/>
    </source>
</evidence>
<dbReference type="InterPro" id="IPR015915">
    <property type="entry name" value="Kelch-typ_b-propeller"/>
</dbReference>
<evidence type="ECO:0000256" key="1">
    <source>
        <dbReference type="ARBA" id="ARBA00004651"/>
    </source>
</evidence>
<feature type="transmembrane region" description="Helical" evidence="11">
    <location>
        <begin position="634"/>
        <end position="661"/>
    </location>
</feature>
<gene>
    <name evidence="13" type="ORF">C8D82_10191</name>
</gene>
<keyword evidence="3" id="KW-0813">Transport</keyword>
<evidence type="ECO:0000256" key="12">
    <source>
        <dbReference type="SAM" id="SignalP"/>
    </source>
</evidence>
<dbReference type="InterPro" id="IPR001734">
    <property type="entry name" value="Na/solute_symporter"/>
</dbReference>
<protein>
    <submittedName>
        <fullName evidence="13">SSS family transporter</fullName>
    </submittedName>
</protein>
<dbReference type="RefSeq" id="WP_165832730.1">
    <property type="nucleotide sequence ID" value="NZ_CABMMC010000028.1"/>
</dbReference>
<sequence>MKLQMKYWGLLAALLTMLPVPAAEAGRMTVVTHGTHPVPAAGIGSSAVAFDGRVIRLGGFAAQPEAGKLASAPGSETILEISRNAQERRPLKSTVRIRPLAAFAGTGSAIVMAGGLEPDGALSRKAQLLHPQGDILKSEPLPELPEGIAAAGMAKFEGRYYLAGGVTSLKPLRVNRKIYVYDPALPQARWEADEGAPESGQGRILPFLSSQNGLLTLFGGWTANPDGTLTASSSIWRLKTGGWKDAGWRECAPAPAPLGGSCGFRLGVTHYGFAGLRSTPSADSFAALFAPAPVRDTMLVYSNVTDRFFEVPLPPEAAMAECAAEFARVLTGAGGRNISEPGVLFFGTGQAGEPLVRFSGYRVEKSSLNWVDYSLIGAYLALLVWIGLHFARKGKDSSDYFVGGHKMPMWVAAISAQAAGASGITMMALPAMAYQSNLLYWGMLFWGIIPAVLSAVFIIPLVRKLNIVSCYEYLDARFARGIRQFASALFVISLVFIRLGVVTLLPAMAIAAVTGLNVYICIILTGAIATLYTVIGGINSVAWCDVFQFIIMTGGALLCMVLMVCGADGGISGFIDVAAKYDKWTMYDFSWDWTMPTVWLCLLTTPLTMFNGMSDQGFIQRVMAVKDVREAKQVTVWNFLLALPVQSAMWIIGVGLFVFFYQNPGLFDPTLAPDSAFPQFIVESLPAGIRGLLIIGIVAASMSTIDAGMNSVGAVLVTDFLKVWKPECSEKALLFFSRFFTFLAGALGTLAAVVFATFDAGSLWVSFSKVTALLIGGFPSIFMLGMLTKRGNTAGVIAGWIVSMAVVYFIQEYTDISFVYYPALALIAAFAVGYLVSVLTGGSRKDLTGLTVFTPTEQGGTEA</sequence>
<evidence type="ECO:0000256" key="2">
    <source>
        <dbReference type="ARBA" id="ARBA00006434"/>
    </source>
</evidence>
<keyword evidence="10" id="KW-0739">Sodium transport</keyword>
<organism evidence="13 14">
    <name type="scientific">Victivallis vadensis</name>
    <dbReference type="NCBI Taxonomy" id="172901"/>
    <lineage>
        <taxon>Bacteria</taxon>
        <taxon>Pseudomonadati</taxon>
        <taxon>Lentisphaerota</taxon>
        <taxon>Lentisphaeria</taxon>
        <taxon>Victivallales</taxon>
        <taxon>Victivallaceae</taxon>
        <taxon>Victivallis</taxon>
    </lineage>
</organism>
<proteinExistence type="inferred from homology"/>
<feature type="chain" id="PRO_5015600002" evidence="12">
    <location>
        <begin position="23"/>
        <end position="863"/>
    </location>
</feature>
<keyword evidence="9 11" id="KW-0472">Membrane</keyword>
<evidence type="ECO:0000313" key="13">
    <source>
        <dbReference type="EMBL" id="PVY45897.1"/>
    </source>
</evidence>
<dbReference type="NCBIfam" id="TIGR00813">
    <property type="entry name" value="sss"/>
    <property type="match status" value="1"/>
</dbReference>
<dbReference type="AlphaFoldDB" id="A0A2U1BBE8"/>
<keyword evidence="8" id="KW-0406">Ion transport</keyword>
<keyword evidence="6 11" id="KW-1133">Transmembrane helix</keyword>
<evidence type="ECO:0000256" key="10">
    <source>
        <dbReference type="ARBA" id="ARBA00023201"/>
    </source>
</evidence>
<dbReference type="PANTHER" id="PTHR42985:SF40">
    <property type="entry name" value="LD47995P-RELATED"/>
    <property type="match status" value="1"/>
</dbReference>
<evidence type="ECO:0000256" key="8">
    <source>
        <dbReference type="ARBA" id="ARBA00023065"/>
    </source>
</evidence>
<comment type="subcellular location">
    <subcellularLocation>
        <location evidence="1">Cell membrane</location>
        <topology evidence="1">Multi-pass membrane protein</topology>
    </subcellularLocation>
</comment>
<dbReference type="PANTHER" id="PTHR42985">
    <property type="entry name" value="SODIUM-COUPLED MONOCARBOXYLATE TRANSPORTER"/>
    <property type="match status" value="1"/>
</dbReference>
<feature type="transmembrane region" description="Helical" evidence="11">
    <location>
        <begin position="546"/>
        <end position="575"/>
    </location>
</feature>
<dbReference type="PROSITE" id="PS50283">
    <property type="entry name" value="NA_SOLUT_SYMP_3"/>
    <property type="match status" value="1"/>
</dbReference>
<dbReference type="InterPro" id="IPR038377">
    <property type="entry name" value="Na/Glc_symporter_sf"/>
</dbReference>
<feature type="transmembrane region" description="Helical" evidence="11">
    <location>
        <begin position="409"/>
        <end position="432"/>
    </location>
</feature>
<evidence type="ECO:0000256" key="11">
    <source>
        <dbReference type="SAM" id="Phobius"/>
    </source>
</evidence>
<accession>A0A2U1BBE8</accession>
<reference evidence="13 14" key="1">
    <citation type="submission" date="2018-04" db="EMBL/GenBank/DDBJ databases">
        <title>Genomic Encyclopedia of Type Strains, Phase IV (KMG-IV): sequencing the most valuable type-strain genomes for metagenomic binning, comparative biology and taxonomic classification.</title>
        <authorList>
            <person name="Goeker M."/>
        </authorList>
    </citation>
    <scope>NUCLEOTIDE SEQUENCE [LARGE SCALE GENOMIC DNA]</scope>
    <source>
        <strain evidence="13 14">DSM 14823</strain>
    </source>
</reference>
<dbReference type="GO" id="GO:0015293">
    <property type="term" value="F:symporter activity"/>
    <property type="evidence" value="ECO:0007669"/>
    <property type="project" value="TreeGrafter"/>
</dbReference>
<dbReference type="Proteomes" id="UP000245959">
    <property type="component" value="Unassembled WGS sequence"/>
</dbReference>
<evidence type="ECO:0000256" key="4">
    <source>
        <dbReference type="ARBA" id="ARBA00022475"/>
    </source>
</evidence>
<dbReference type="Gene3D" id="2.120.10.80">
    <property type="entry name" value="Kelch-type beta propeller"/>
    <property type="match status" value="1"/>
</dbReference>
<keyword evidence="7" id="KW-0915">Sodium</keyword>
<name>A0A2U1BBE8_9BACT</name>
<keyword evidence="5 11" id="KW-0812">Transmembrane</keyword>
<dbReference type="GO" id="GO:0005886">
    <property type="term" value="C:plasma membrane"/>
    <property type="evidence" value="ECO:0007669"/>
    <property type="project" value="UniProtKB-SubCell"/>
</dbReference>
<comment type="caution">
    <text evidence="13">The sequence shown here is derived from an EMBL/GenBank/DDBJ whole genome shotgun (WGS) entry which is preliminary data.</text>
</comment>
<feature type="transmembrane region" description="Helical" evidence="11">
    <location>
        <begin position="595"/>
        <end position="613"/>
    </location>
</feature>
<feature type="transmembrane region" description="Helical" evidence="11">
    <location>
        <begin position="817"/>
        <end position="836"/>
    </location>
</feature>
<dbReference type="SUPFAM" id="SSF117281">
    <property type="entry name" value="Kelch motif"/>
    <property type="match status" value="1"/>
</dbReference>
<dbReference type="GeneID" id="78293627"/>
<comment type="similarity">
    <text evidence="2">Belongs to the sodium:solute symporter (SSF) (TC 2.A.21) family.</text>
</comment>
<evidence type="ECO:0000256" key="7">
    <source>
        <dbReference type="ARBA" id="ARBA00023053"/>
    </source>
</evidence>
<feature type="transmembrane region" description="Helical" evidence="11">
    <location>
        <begin position="794"/>
        <end position="811"/>
    </location>
</feature>
<keyword evidence="12" id="KW-0732">Signal</keyword>